<comment type="caution">
    <text evidence="3">The sequence shown here is derived from an EMBL/GenBank/DDBJ whole genome shotgun (WGS) entry which is preliminary data.</text>
</comment>
<dbReference type="SUPFAM" id="SSF47220">
    <property type="entry name" value="alpha-catenin/vinculin-like"/>
    <property type="match status" value="1"/>
</dbReference>
<dbReference type="PANTHER" id="PTHR46342:SF1">
    <property type="entry name" value="ALPHA-CATULIN"/>
    <property type="match status" value="1"/>
</dbReference>
<evidence type="ECO:0000256" key="1">
    <source>
        <dbReference type="ARBA" id="ARBA00004496"/>
    </source>
</evidence>
<dbReference type="Proteomes" id="UP001163046">
    <property type="component" value="Unassembled WGS sequence"/>
</dbReference>
<dbReference type="GO" id="GO:0007155">
    <property type="term" value="P:cell adhesion"/>
    <property type="evidence" value="ECO:0007669"/>
    <property type="project" value="InterPro"/>
</dbReference>
<name>A0A9W9ZF12_9CNID</name>
<sequence>MALQRICKTSKDLRHEVHQVATDQVFETFSHLGHKKSLPALRNAASSGSSGQLESLANIFTQDAKRLQEVIHAARTLVAHPVSKIAQENMEVFVDVWEAQVEELGKVLRLITAGGDPSKSKCAVENTTKLKLQ</sequence>
<gene>
    <name evidence="3" type="ORF">OS493_008953</name>
</gene>
<dbReference type="Gene3D" id="1.20.120.230">
    <property type="entry name" value="Alpha-catenin/vinculin-like"/>
    <property type="match status" value="1"/>
</dbReference>
<evidence type="ECO:0000313" key="3">
    <source>
        <dbReference type="EMBL" id="KAJ7380491.1"/>
    </source>
</evidence>
<dbReference type="InterPro" id="IPR030045">
    <property type="entry name" value="CTNNAL1"/>
</dbReference>
<protein>
    <submittedName>
        <fullName evidence="3">Uncharacterized protein</fullName>
    </submittedName>
</protein>
<dbReference type="PANTHER" id="PTHR46342">
    <property type="entry name" value="ALPHA-CATULIN"/>
    <property type="match status" value="1"/>
</dbReference>
<dbReference type="GO" id="GO:0005737">
    <property type="term" value="C:cytoplasm"/>
    <property type="evidence" value="ECO:0007669"/>
    <property type="project" value="UniProtKB-SubCell"/>
</dbReference>
<proteinExistence type="predicted"/>
<evidence type="ECO:0000256" key="2">
    <source>
        <dbReference type="ARBA" id="ARBA00022490"/>
    </source>
</evidence>
<comment type="subcellular location">
    <subcellularLocation>
        <location evidence="1">Cytoplasm</location>
    </subcellularLocation>
</comment>
<dbReference type="OrthoDB" id="6376697at2759"/>
<dbReference type="EMBL" id="MU826353">
    <property type="protein sequence ID" value="KAJ7380491.1"/>
    <property type="molecule type" value="Genomic_DNA"/>
</dbReference>
<organism evidence="3 4">
    <name type="scientific">Desmophyllum pertusum</name>
    <dbReference type="NCBI Taxonomy" id="174260"/>
    <lineage>
        <taxon>Eukaryota</taxon>
        <taxon>Metazoa</taxon>
        <taxon>Cnidaria</taxon>
        <taxon>Anthozoa</taxon>
        <taxon>Hexacorallia</taxon>
        <taxon>Scleractinia</taxon>
        <taxon>Caryophylliina</taxon>
        <taxon>Caryophylliidae</taxon>
        <taxon>Desmophyllum</taxon>
    </lineage>
</organism>
<dbReference type="AlphaFoldDB" id="A0A9W9ZF12"/>
<keyword evidence="2" id="KW-0963">Cytoplasm</keyword>
<dbReference type="InterPro" id="IPR036723">
    <property type="entry name" value="Alpha-catenin/vinculin-like_sf"/>
</dbReference>
<keyword evidence="4" id="KW-1185">Reference proteome</keyword>
<evidence type="ECO:0000313" key="4">
    <source>
        <dbReference type="Proteomes" id="UP001163046"/>
    </source>
</evidence>
<accession>A0A9W9ZF12</accession>
<dbReference type="GO" id="GO:0007266">
    <property type="term" value="P:Rho protein signal transduction"/>
    <property type="evidence" value="ECO:0007669"/>
    <property type="project" value="InterPro"/>
</dbReference>
<dbReference type="GO" id="GO:0051015">
    <property type="term" value="F:actin filament binding"/>
    <property type="evidence" value="ECO:0007669"/>
    <property type="project" value="InterPro"/>
</dbReference>
<reference evidence="3" key="1">
    <citation type="submission" date="2023-01" db="EMBL/GenBank/DDBJ databases">
        <title>Genome assembly of the deep-sea coral Lophelia pertusa.</title>
        <authorList>
            <person name="Herrera S."/>
            <person name="Cordes E."/>
        </authorList>
    </citation>
    <scope>NUCLEOTIDE SEQUENCE</scope>
    <source>
        <strain evidence="3">USNM1676648</strain>
        <tissue evidence="3">Polyp</tissue>
    </source>
</reference>